<dbReference type="PROSITE" id="PS00105">
    <property type="entry name" value="AA_TRANSFER_CLASS_1"/>
    <property type="match status" value="1"/>
</dbReference>
<evidence type="ECO:0000313" key="13">
    <source>
        <dbReference type="Proteomes" id="UP001497480"/>
    </source>
</evidence>
<evidence type="ECO:0000256" key="8">
    <source>
        <dbReference type="ARBA" id="ARBA00053140"/>
    </source>
</evidence>
<dbReference type="Pfam" id="PF00155">
    <property type="entry name" value="Aminotran_1_2"/>
    <property type="match status" value="1"/>
</dbReference>
<evidence type="ECO:0000256" key="4">
    <source>
        <dbReference type="ARBA" id="ARBA00022576"/>
    </source>
</evidence>
<evidence type="ECO:0000256" key="1">
    <source>
        <dbReference type="ARBA" id="ARBA00001933"/>
    </source>
</evidence>
<dbReference type="PANTHER" id="PTHR11879">
    <property type="entry name" value="ASPARTATE AMINOTRANSFERASE"/>
    <property type="match status" value="1"/>
</dbReference>
<evidence type="ECO:0000259" key="11">
    <source>
        <dbReference type="Pfam" id="PF00155"/>
    </source>
</evidence>
<keyword evidence="6" id="KW-0663">Pyridoxal phosphate</keyword>
<sequence>MRPQSNTTTTTNINTFSDPSFSSSIHRRITTLSNHLLNPHMASDNQSISVSPTASSHSVFAHLLPAPEDPILGVTVAYNKDPSPVKLNLGVGAYRTEEGKPLVLNVVRRVEQQLVNEASRNKEYLPIVGVADFNKLSARLIFGADSPAIQENRVTTVQCLSGTGSLRVGGEFLARHYHERTIYIPQPTWGNHPKIFTLAGLSVKSYRYYAPATRGLDFEGLLEDLGSAPSGSIVLLHACAHNPTGVDPTPEQWETIRQLLRSKALLPFFDSAYQGFASGSLDIDAQAVRLFVADGGELLLAQSYAKNMGLYGERVGALSIVSKSADVASRVESQVKLVVRPMYSNPPIHGASIVAAILRDSDLYNEWTIELKAMADRIITMRQQLFDALQSRGTPGDWSHIIKQIGMFTFTGLNAEQVSFLTKEYHIYLTSDGRISMAGLSSRTVPHLADAIHAAVTTV</sequence>
<dbReference type="Gene3D" id="3.40.640.10">
    <property type="entry name" value="Type I PLP-dependent aspartate aminotransferase-like (Major domain)"/>
    <property type="match status" value="1"/>
</dbReference>
<dbReference type="EMBL" id="CAXHTB010000020">
    <property type="protein sequence ID" value="CAL0327292.1"/>
    <property type="molecule type" value="Genomic_DNA"/>
</dbReference>
<feature type="domain" description="Aminotransferase class I/classII large" evidence="11">
    <location>
        <begin position="86"/>
        <end position="452"/>
    </location>
</feature>
<comment type="catalytic activity">
    <reaction evidence="7 9">
        <text>L-aspartate + 2-oxoglutarate = oxaloacetate + L-glutamate</text>
        <dbReference type="Rhea" id="RHEA:21824"/>
        <dbReference type="ChEBI" id="CHEBI:16452"/>
        <dbReference type="ChEBI" id="CHEBI:16810"/>
        <dbReference type="ChEBI" id="CHEBI:29985"/>
        <dbReference type="ChEBI" id="CHEBI:29991"/>
        <dbReference type="EC" id="2.6.1.1"/>
    </reaction>
</comment>
<evidence type="ECO:0000256" key="5">
    <source>
        <dbReference type="ARBA" id="ARBA00022679"/>
    </source>
</evidence>
<dbReference type="InterPro" id="IPR015424">
    <property type="entry name" value="PyrdxlP-dep_Trfase"/>
</dbReference>
<reference evidence="12 13" key="1">
    <citation type="submission" date="2024-03" db="EMBL/GenBank/DDBJ databases">
        <authorList>
            <person name="Martinez-Hernandez J."/>
        </authorList>
    </citation>
    <scope>NUCLEOTIDE SEQUENCE [LARGE SCALE GENOMIC DNA]</scope>
</reference>
<evidence type="ECO:0000256" key="2">
    <source>
        <dbReference type="ARBA" id="ARBA00007441"/>
    </source>
</evidence>
<comment type="subunit">
    <text evidence="3 9">Homodimer.</text>
</comment>
<keyword evidence="4 9" id="KW-0032">Aminotransferase</keyword>
<dbReference type="CDD" id="cd00609">
    <property type="entry name" value="AAT_like"/>
    <property type="match status" value="1"/>
</dbReference>
<feature type="region of interest" description="Disordered" evidence="10">
    <location>
        <begin position="1"/>
        <end position="22"/>
    </location>
</feature>
<dbReference type="InterPro" id="IPR015422">
    <property type="entry name" value="PyrdxlP-dep_Trfase_small"/>
</dbReference>
<evidence type="ECO:0000256" key="7">
    <source>
        <dbReference type="ARBA" id="ARBA00049185"/>
    </source>
</evidence>
<comment type="cofactor">
    <cofactor evidence="1">
        <name>pyridoxal 5'-phosphate</name>
        <dbReference type="ChEBI" id="CHEBI:597326"/>
    </cofactor>
</comment>
<dbReference type="SUPFAM" id="SSF53383">
    <property type="entry name" value="PLP-dependent transferases"/>
    <property type="match status" value="1"/>
</dbReference>
<evidence type="ECO:0000256" key="3">
    <source>
        <dbReference type="ARBA" id="ARBA00011738"/>
    </source>
</evidence>
<dbReference type="FunFam" id="3.90.1150.10:FF:000001">
    <property type="entry name" value="Aspartate aminotransferase"/>
    <property type="match status" value="1"/>
</dbReference>
<dbReference type="AlphaFoldDB" id="A0AAV1Y009"/>
<accession>A0AAV1Y009</accession>
<dbReference type="InterPro" id="IPR015421">
    <property type="entry name" value="PyrdxlP-dep_Trfase_major"/>
</dbReference>
<gene>
    <name evidence="12" type="ORF">LLUT_LOCUS28352</name>
</gene>
<name>A0AAV1Y009_LUPLU</name>
<dbReference type="Gene3D" id="3.90.1150.10">
    <property type="entry name" value="Aspartate Aminotransferase, domain 1"/>
    <property type="match status" value="1"/>
</dbReference>
<proteinExistence type="inferred from homology"/>
<dbReference type="InterPro" id="IPR004838">
    <property type="entry name" value="NHTrfase_class1_PyrdxlP-BS"/>
</dbReference>
<keyword evidence="5 9" id="KW-0808">Transferase</keyword>
<dbReference type="GO" id="GO:0006520">
    <property type="term" value="P:amino acid metabolic process"/>
    <property type="evidence" value="ECO:0007669"/>
    <property type="project" value="InterPro"/>
</dbReference>
<dbReference type="InterPro" id="IPR004839">
    <property type="entry name" value="Aminotransferase_I/II_large"/>
</dbReference>
<comment type="function">
    <text evidence="8">Important for the metabolism of amino acids and Krebs-cycle related organic acids. In plants, it is involved in nitrogen metabolism and in aspects of carbon and energy metabolism.</text>
</comment>
<dbReference type="NCBIfam" id="NF006719">
    <property type="entry name" value="PRK09257.1"/>
    <property type="match status" value="1"/>
</dbReference>
<comment type="similarity">
    <text evidence="2">Belongs to the class-I pyridoxal-phosphate-dependent aminotransferase family.</text>
</comment>
<dbReference type="InterPro" id="IPR000796">
    <property type="entry name" value="Asp_trans"/>
</dbReference>
<comment type="miscellaneous">
    <text evidence="9">In eukaryotes there are cytoplasmic, mitochondrial and chloroplastic isozymes.</text>
</comment>
<evidence type="ECO:0000256" key="9">
    <source>
        <dbReference type="RuleBase" id="RU000480"/>
    </source>
</evidence>
<evidence type="ECO:0000256" key="6">
    <source>
        <dbReference type="ARBA" id="ARBA00022898"/>
    </source>
</evidence>
<dbReference type="GO" id="GO:0030170">
    <property type="term" value="F:pyridoxal phosphate binding"/>
    <property type="evidence" value="ECO:0007669"/>
    <property type="project" value="InterPro"/>
</dbReference>
<evidence type="ECO:0000256" key="10">
    <source>
        <dbReference type="SAM" id="MobiDB-lite"/>
    </source>
</evidence>
<dbReference type="GO" id="GO:0005739">
    <property type="term" value="C:mitochondrion"/>
    <property type="evidence" value="ECO:0007669"/>
    <property type="project" value="TreeGrafter"/>
</dbReference>
<protein>
    <recommendedName>
        <fullName evidence="9">Aspartate aminotransferase</fullName>
        <ecNumber evidence="9">2.6.1.1</ecNumber>
    </recommendedName>
</protein>
<keyword evidence="13" id="KW-1185">Reference proteome</keyword>
<dbReference type="GO" id="GO:0004069">
    <property type="term" value="F:L-aspartate:2-oxoglutarate aminotransferase activity"/>
    <property type="evidence" value="ECO:0007669"/>
    <property type="project" value="UniProtKB-EC"/>
</dbReference>
<feature type="compositionally biased region" description="Low complexity" evidence="10">
    <location>
        <begin position="1"/>
        <end position="15"/>
    </location>
</feature>
<dbReference type="FunFam" id="3.40.640.10:FF:000052">
    <property type="entry name" value="Aspartate aminotransferase"/>
    <property type="match status" value="1"/>
</dbReference>
<dbReference type="Proteomes" id="UP001497480">
    <property type="component" value="Unassembled WGS sequence"/>
</dbReference>
<dbReference type="EC" id="2.6.1.1" evidence="9"/>
<organism evidence="12 13">
    <name type="scientific">Lupinus luteus</name>
    <name type="common">European yellow lupine</name>
    <dbReference type="NCBI Taxonomy" id="3873"/>
    <lineage>
        <taxon>Eukaryota</taxon>
        <taxon>Viridiplantae</taxon>
        <taxon>Streptophyta</taxon>
        <taxon>Embryophyta</taxon>
        <taxon>Tracheophyta</taxon>
        <taxon>Spermatophyta</taxon>
        <taxon>Magnoliopsida</taxon>
        <taxon>eudicotyledons</taxon>
        <taxon>Gunneridae</taxon>
        <taxon>Pentapetalae</taxon>
        <taxon>rosids</taxon>
        <taxon>fabids</taxon>
        <taxon>Fabales</taxon>
        <taxon>Fabaceae</taxon>
        <taxon>Papilionoideae</taxon>
        <taxon>50 kb inversion clade</taxon>
        <taxon>genistoids sensu lato</taxon>
        <taxon>core genistoids</taxon>
        <taxon>Genisteae</taxon>
        <taxon>Lupinus</taxon>
    </lineage>
</organism>
<evidence type="ECO:0000313" key="12">
    <source>
        <dbReference type="EMBL" id="CAL0327292.1"/>
    </source>
</evidence>
<comment type="caution">
    <text evidence="12">The sequence shown here is derived from an EMBL/GenBank/DDBJ whole genome shotgun (WGS) entry which is preliminary data.</text>
</comment>
<dbReference type="PANTHER" id="PTHR11879:SF57">
    <property type="entry name" value="ASPARTATE AMINOTRANSFERASE 3, CHLOROPLASTIC"/>
    <property type="match status" value="1"/>
</dbReference>
<dbReference type="PRINTS" id="PR00799">
    <property type="entry name" value="TRANSAMINASE"/>
</dbReference>